<keyword evidence="2" id="KW-1185">Reference proteome</keyword>
<accession>A0ACC1DD99</accession>
<organism evidence="1 2">
    <name type="scientific">Dendrolimus kikuchii</name>
    <dbReference type="NCBI Taxonomy" id="765133"/>
    <lineage>
        <taxon>Eukaryota</taxon>
        <taxon>Metazoa</taxon>
        <taxon>Ecdysozoa</taxon>
        <taxon>Arthropoda</taxon>
        <taxon>Hexapoda</taxon>
        <taxon>Insecta</taxon>
        <taxon>Pterygota</taxon>
        <taxon>Neoptera</taxon>
        <taxon>Endopterygota</taxon>
        <taxon>Lepidoptera</taxon>
        <taxon>Glossata</taxon>
        <taxon>Ditrysia</taxon>
        <taxon>Bombycoidea</taxon>
        <taxon>Lasiocampidae</taxon>
        <taxon>Dendrolimus</taxon>
    </lineage>
</organism>
<evidence type="ECO:0000313" key="1">
    <source>
        <dbReference type="EMBL" id="KAJ0181719.1"/>
    </source>
</evidence>
<dbReference type="EMBL" id="CM034390">
    <property type="protein sequence ID" value="KAJ0181719.1"/>
    <property type="molecule type" value="Genomic_DNA"/>
</dbReference>
<gene>
    <name evidence="1" type="ORF">K1T71_002441</name>
</gene>
<evidence type="ECO:0000313" key="2">
    <source>
        <dbReference type="Proteomes" id="UP000824533"/>
    </source>
</evidence>
<sequence length="497" mass="56507">MVGGQPEWDAIFNTEGKKDFILRNSDALSYFILKIVSPLLRNRFNSINLIYCPRSTSRADMSEGTSTPEWDINDAVVPRVCSFDPFSEWCDGHVRKVYPPACEEARRHASGWAMRNTNNHNVHILKKSCLGVLVCSARCRLPDGSRVHLRPAICDKARKKQQGKPCPNRLCNGGRLEVQPCRGHCGYPVTHFWRHTEHAIFFQAKGAHDHPRPEAKGASEVRRSLGAGRRVRADKILTVKPDKQMAQKHSHPHAQPPPLIPDNQRVQMACTCGPFECSCRWRPEPSTENYAITAWSPPEGQHYGSYGAAIPPAPSLPSQQHYEPSALSTEDIFHPEEIFQLDQPIRLDFPMEENTTLESPPTFADLNNDNSRLEEAYWLDWQRAAGGSESSETPSPELFGSGYQQAEAYCEQQSYMPHAYYPEEAQYYPVENTRQSPAIDMQEQRFYRYGQDCTQNSLDIQTWNYTECAFNPSEATECKQYFDAHHQHSVDSFNGLL</sequence>
<proteinExistence type="predicted"/>
<comment type="caution">
    <text evidence="1">The sequence shown here is derived from an EMBL/GenBank/DDBJ whole genome shotgun (WGS) entry which is preliminary data.</text>
</comment>
<reference evidence="1 2" key="1">
    <citation type="journal article" date="2021" name="Front. Genet.">
        <title>Chromosome-Level Genome Assembly Reveals Significant Gene Expansion in the Toll and IMD Signaling Pathways of Dendrolimus kikuchii.</title>
        <authorList>
            <person name="Zhou J."/>
            <person name="Wu P."/>
            <person name="Xiong Z."/>
            <person name="Liu N."/>
            <person name="Zhao N."/>
            <person name="Ji M."/>
            <person name="Qiu Y."/>
            <person name="Yang B."/>
        </authorList>
    </citation>
    <scope>NUCLEOTIDE SEQUENCE [LARGE SCALE GENOMIC DNA]</scope>
    <source>
        <strain evidence="1">Ann1</strain>
    </source>
</reference>
<protein>
    <submittedName>
        <fullName evidence="1">Uncharacterized protein</fullName>
    </submittedName>
</protein>
<dbReference type="Proteomes" id="UP000824533">
    <property type="component" value="Linkage Group LG04"/>
</dbReference>
<name>A0ACC1DD99_9NEOP</name>